<dbReference type="EMBL" id="GBXM01095968">
    <property type="protein sequence ID" value="JAH12609.1"/>
    <property type="molecule type" value="Transcribed_RNA"/>
</dbReference>
<sequence length="22" mass="2655">MLVLRMCDMVEDIHVVIQHLFL</sequence>
<evidence type="ECO:0000313" key="1">
    <source>
        <dbReference type="EMBL" id="JAH74109.1"/>
    </source>
</evidence>
<accession>A0A0E9V7L5</accession>
<reference evidence="1" key="1">
    <citation type="submission" date="2014-11" db="EMBL/GenBank/DDBJ databases">
        <authorList>
            <person name="Amaro Gonzalez C."/>
        </authorList>
    </citation>
    <scope>NUCLEOTIDE SEQUENCE</scope>
</reference>
<name>A0A0E9V7L5_ANGAN</name>
<protein>
    <submittedName>
        <fullName evidence="1">Uncharacterized protein</fullName>
    </submittedName>
</protein>
<dbReference type="EMBL" id="GBXM01034468">
    <property type="protein sequence ID" value="JAH74109.1"/>
    <property type="molecule type" value="Transcribed_RNA"/>
</dbReference>
<organism evidence="1">
    <name type="scientific">Anguilla anguilla</name>
    <name type="common">European freshwater eel</name>
    <name type="synonym">Muraena anguilla</name>
    <dbReference type="NCBI Taxonomy" id="7936"/>
    <lineage>
        <taxon>Eukaryota</taxon>
        <taxon>Metazoa</taxon>
        <taxon>Chordata</taxon>
        <taxon>Craniata</taxon>
        <taxon>Vertebrata</taxon>
        <taxon>Euteleostomi</taxon>
        <taxon>Actinopterygii</taxon>
        <taxon>Neopterygii</taxon>
        <taxon>Teleostei</taxon>
        <taxon>Anguilliformes</taxon>
        <taxon>Anguillidae</taxon>
        <taxon>Anguilla</taxon>
    </lineage>
</organism>
<proteinExistence type="predicted"/>
<reference evidence="1" key="2">
    <citation type="journal article" date="2015" name="Fish Shellfish Immunol.">
        <title>Early steps in the European eel (Anguilla anguilla)-Vibrio vulnificus interaction in the gills: Role of the RtxA13 toxin.</title>
        <authorList>
            <person name="Callol A."/>
            <person name="Pajuelo D."/>
            <person name="Ebbesson L."/>
            <person name="Teles M."/>
            <person name="MacKenzie S."/>
            <person name="Amaro C."/>
        </authorList>
    </citation>
    <scope>NUCLEOTIDE SEQUENCE</scope>
</reference>
<dbReference type="AlphaFoldDB" id="A0A0E9V7L5"/>